<proteinExistence type="predicted"/>
<sequence>MSSTMVVALAACFIDVYPAVVIAASGKSGVSAHKPQPTSSCWGFLKCLGNTLPK</sequence>
<name>A0A7Z0RTR3_9GAMM</name>
<dbReference type="Proteomes" id="UP000586119">
    <property type="component" value="Unassembled WGS sequence"/>
</dbReference>
<dbReference type="RefSeq" id="WP_179929091.1">
    <property type="nucleotide sequence ID" value="NZ_JACCDF010000002.1"/>
</dbReference>
<dbReference type="AlphaFoldDB" id="A0A7Z0RTR3"/>
<evidence type="ECO:0000313" key="2">
    <source>
        <dbReference type="Proteomes" id="UP000586119"/>
    </source>
</evidence>
<reference evidence="1 2" key="1">
    <citation type="journal article" date="2015" name="Int. J. Syst. Evol. Microbiol.">
        <title>Halomonas salicampi sp. nov., a halotolerant and alkalitolerant bacterium isolated from a saltern soil.</title>
        <authorList>
            <person name="Lee J.C."/>
            <person name="Kim Y.S."/>
            <person name="Yun B.S."/>
            <person name="Whang K.S."/>
        </authorList>
    </citation>
    <scope>NUCLEOTIDE SEQUENCE [LARGE SCALE GENOMIC DNA]</scope>
    <source>
        <strain evidence="1 2">BH103</strain>
    </source>
</reference>
<protein>
    <submittedName>
        <fullName evidence="1">Uncharacterized protein</fullName>
    </submittedName>
</protein>
<organism evidence="1 2">
    <name type="scientific">Vreelandella salicampi</name>
    <dbReference type="NCBI Taxonomy" id="1449798"/>
    <lineage>
        <taxon>Bacteria</taxon>
        <taxon>Pseudomonadati</taxon>
        <taxon>Pseudomonadota</taxon>
        <taxon>Gammaproteobacteria</taxon>
        <taxon>Oceanospirillales</taxon>
        <taxon>Halomonadaceae</taxon>
        <taxon>Vreelandella</taxon>
    </lineage>
</organism>
<gene>
    <name evidence="1" type="ORF">HZS81_03030</name>
</gene>
<keyword evidence="2" id="KW-1185">Reference proteome</keyword>
<evidence type="ECO:0000313" key="1">
    <source>
        <dbReference type="EMBL" id="NYS59738.1"/>
    </source>
</evidence>
<accession>A0A7Z0RTR3</accession>
<dbReference type="EMBL" id="JACCDF010000002">
    <property type="protein sequence ID" value="NYS59738.1"/>
    <property type="molecule type" value="Genomic_DNA"/>
</dbReference>
<comment type="caution">
    <text evidence="1">The sequence shown here is derived from an EMBL/GenBank/DDBJ whole genome shotgun (WGS) entry which is preliminary data.</text>
</comment>